<dbReference type="EMBL" id="LUKE01000001">
    <property type="protein sequence ID" value="KYG67404.1"/>
    <property type="molecule type" value="Genomic_DNA"/>
</dbReference>
<dbReference type="Pfam" id="PF05137">
    <property type="entry name" value="PilN"/>
    <property type="match status" value="1"/>
</dbReference>
<gene>
    <name evidence="1" type="ORF">AZI86_10470</name>
</gene>
<dbReference type="RefSeq" id="WP_061834987.1">
    <property type="nucleotide sequence ID" value="NZ_LUKE01000001.1"/>
</dbReference>
<organism evidence="1 2">
    <name type="scientific">Bdellovibrio bacteriovorus</name>
    <dbReference type="NCBI Taxonomy" id="959"/>
    <lineage>
        <taxon>Bacteria</taxon>
        <taxon>Pseudomonadati</taxon>
        <taxon>Bdellovibrionota</taxon>
        <taxon>Bdellovibrionia</taxon>
        <taxon>Bdellovibrionales</taxon>
        <taxon>Pseudobdellovibrionaceae</taxon>
        <taxon>Bdellovibrio</taxon>
    </lineage>
</organism>
<dbReference type="InterPro" id="IPR052534">
    <property type="entry name" value="Extracell_DNA_Util/SecSys_Comp"/>
</dbReference>
<evidence type="ECO:0000313" key="2">
    <source>
        <dbReference type="Proteomes" id="UP000075320"/>
    </source>
</evidence>
<keyword evidence="2" id="KW-1185">Reference proteome</keyword>
<sequence>MIKINLAGSAVGAIPASAPGVFSADGFSSPEQIRRDALIRLLVILAGPALLYFYEMQSLPAKQNELASKQQMLSELQVYNEKQAASVAEIKKFKEDEALIEARIAALEKISVDRQREVRVLELLQTVIPEKAWLTRVQLEPDSVQLQGLALSDFEVSSFLDALTRSVFLMDVNLLNSTEQVQDGIPLKKFEISCLLERPK</sequence>
<reference evidence="1 2" key="1">
    <citation type="submission" date="2016-03" db="EMBL/GenBank/DDBJ databases">
        <authorList>
            <person name="Ploux O."/>
        </authorList>
    </citation>
    <scope>NUCLEOTIDE SEQUENCE [LARGE SCALE GENOMIC DNA]</scope>
    <source>
        <strain evidence="1 2">R0</strain>
    </source>
</reference>
<dbReference type="InterPro" id="IPR007813">
    <property type="entry name" value="PilN"/>
</dbReference>
<proteinExistence type="predicted"/>
<comment type="caution">
    <text evidence="1">The sequence shown here is derived from an EMBL/GenBank/DDBJ whole genome shotgun (WGS) entry which is preliminary data.</text>
</comment>
<dbReference type="AlphaFoldDB" id="A0A150WSW9"/>
<dbReference type="Proteomes" id="UP000075320">
    <property type="component" value="Unassembled WGS sequence"/>
</dbReference>
<protein>
    <submittedName>
        <fullName evidence="1">Fimbrial assembly protein</fullName>
    </submittedName>
</protein>
<dbReference type="PANTHER" id="PTHR40278">
    <property type="entry name" value="DNA UTILIZATION PROTEIN HOFN"/>
    <property type="match status" value="1"/>
</dbReference>
<dbReference type="PANTHER" id="PTHR40278:SF1">
    <property type="entry name" value="DNA UTILIZATION PROTEIN HOFN"/>
    <property type="match status" value="1"/>
</dbReference>
<name>A0A150WSW9_BDEBC</name>
<evidence type="ECO:0000313" key="1">
    <source>
        <dbReference type="EMBL" id="KYG67404.1"/>
    </source>
</evidence>
<accession>A0A150WSW9</accession>
<dbReference type="OrthoDB" id="5294403at2"/>